<dbReference type="AlphaFoldDB" id="G0L788"/>
<sequence>MQKEDTKRKQEMYTILRKRKKSTLSLKDFGETQGITYGVMKYWHRKYRVEYPDSHKKVSKKETSFIPVEVSIPVSISKVVPIEIHYPNGVFFAMSL</sequence>
<dbReference type="HOGENOM" id="CLU_2359020_0_0_10"/>
<proteinExistence type="predicted"/>
<keyword evidence="2" id="KW-1185">Reference proteome</keyword>
<evidence type="ECO:0000313" key="1">
    <source>
        <dbReference type="EMBL" id="CAZ97223.1"/>
    </source>
</evidence>
<gene>
    <name evidence="1" type="ordered locus">zobellia_3084</name>
</gene>
<dbReference type="NCBIfam" id="NF047593">
    <property type="entry name" value="IS66_ISAeme5_TnpA"/>
    <property type="match status" value="1"/>
</dbReference>
<dbReference type="Proteomes" id="UP000008898">
    <property type="component" value="Chromosome"/>
</dbReference>
<dbReference type="EMBL" id="FP476056">
    <property type="protein sequence ID" value="CAZ97223.1"/>
    <property type="molecule type" value="Genomic_DNA"/>
</dbReference>
<evidence type="ECO:0000313" key="2">
    <source>
        <dbReference type="Proteomes" id="UP000008898"/>
    </source>
</evidence>
<dbReference type="RefSeq" id="WP_013994417.1">
    <property type="nucleotide sequence ID" value="NC_015844.1"/>
</dbReference>
<protein>
    <recommendedName>
        <fullName evidence="3">Transposase</fullName>
    </recommendedName>
</protein>
<name>G0L788_ZOBGA</name>
<reference evidence="1 2" key="2">
    <citation type="journal article" date="2012" name="Environ. Microbiol.">
        <title>Characterization of the first alginolytic operons in a marine bacterium: from their emergence in marine Flavobacteriia to their independent transfers to marine Proteobacteria and human gut Bacteroides.</title>
        <authorList>
            <person name="Thomas F."/>
            <person name="Barbeyron T."/>
            <person name="Tonon T."/>
            <person name="Genicot S."/>
            <person name="Czjzek M."/>
            <person name="Michel G."/>
        </authorList>
    </citation>
    <scope>NUCLEOTIDE SEQUENCE [LARGE SCALE GENOMIC DNA]</scope>
    <source>
        <strain evidence="2">DSM 12802 / CCUG 47099 / CIP 106680 / NCIMB 13871 / Dsij</strain>
    </source>
</reference>
<dbReference type="STRING" id="63186.ZOBELLIA_3084"/>
<evidence type="ECO:0008006" key="3">
    <source>
        <dbReference type="Google" id="ProtNLM"/>
    </source>
</evidence>
<reference evidence="2" key="1">
    <citation type="submission" date="2009-07" db="EMBL/GenBank/DDBJ databases">
        <title>Complete genome sequence of Zobellia galactanivorans Dsij.</title>
        <authorList>
            <consortium name="Genoscope - CEA"/>
        </authorList>
    </citation>
    <scope>NUCLEOTIDE SEQUENCE [LARGE SCALE GENOMIC DNA]</scope>
    <source>
        <strain evidence="2">DSM 12802 / CCUG 47099 / CIP 106680 / NCIMB 13871 / Dsij</strain>
    </source>
</reference>
<dbReference type="OrthoDB" id="1163526at2"/>
<organism evidence="1 2">
    <name type="scientific">Zobellia galactanivorans (strain DSM 12802 / CCUG 47099 / CIP 106680 / NCIMB 13871 / Dsij)</name>
    <dbReference type="NCBI Taxonomy" id="63186"/>
    <lineage>
        <taxon>Bacteria</taxon>
        <taxon>Pseudomonadati</taxon>
        <taxon>Bacteroidota</taxon>
        <taxon>Flavobacteriia</taxon>
        <taxon>Flavobacteriales</taxon>
        <taxon>Flavobacteriaceae</taxon>
        <taxon>Zobellia</taxon>
    </lineage>
</organism>
<accession>G0L788</accession>
<dbReference type="KEGG" id="zga:ZOBELLIA_3084"/>